<name>A0A2M7RK98_9BACT</name>
<proteinExistence type="predicted"/>
<evidence type="ECO:0000313" key="1">
    <source>
        <dbReference type="EMBL" id="PIY96957.1"/>
    </source>
</evidence>
<evidence type="ECO:0000313" key="2">
    <source>
        <dbReference type="Proteomes" id="UP000230779"/>
    </source>
</evidence>
<reference evidence="1 2" key="1">
    <citation type="submission" date="2017-09" db="EMBL/GenBank/DDBJ databases">
        <title>Depth-based differentiation of microbial function through sediment-hosted aquifers and enrichment of novel symbionts in the deep terrestrial subsurface.</title>
        <authorList>
            <person name="Probst A.J."/>
            <person name="Ladd B."/>
            <person name="Jarett J.K."/>
            <person name="Geller-Mcgrath D.E."/>
            <person name="Sieber C.M."/>
            <person name="Emerson J.B."/>
            <person name="Anantharaman K."/>
            <person name="Thomas B.C."/>
            <person name="Malmstrom R."/>
            <person name="Stieglmeier M."/>
            <person name="Klingl A."/>
            <person name="Woyke T."/>
            <person name="Ryan C.M."/>
            <person name="Banfield J.F."/>
        </authorList>
    </citation>
    <scope>NUCLEOTIDE SEQUENCE [LARGE SCALE GENOMIC DNA]</scope>
    <source>
        <strain evidence="1">CG_4_10_14_0_8_um_filter_42_10</strain>
    </source>
</reference>
<organism evidence="1 2">
    <name type="scientific">Candidatus Kerfeldbacteria bacterium CG_4_10_14_0_8_um_filter_42_10</name>
    <dbReference type="NCBI Taxonomy" id="2014248"/>
    <lineage>
        <taxon>Bacteria</taxon>
        <taxon>Candidatus Kerfeldiibacteriota</taxon>
    </lineage>
</organism>
<comment type="caution">
    <text evidence="1">The sequence shown here is derived from an EMBL/GenBank/DDBJ whole genome shotgun (WGS) entry which is preliminary data.</text>
</comment>
<gene>
    <name evidence="1" type="ORF">COY66_02180</name>
</gene>
<dbReference type="EMBL" id="PFMD01000024">
    <property type="protein sequence ID" value="PIY96957.1"/>
    <property type="molecule type" value="Genomic_DNA"/>
</dbReference>
<accession>A0A2M7RK98</accession>
<dbReference type="AlphaFoldDB" id="A0A2M7RK98"/>
<sequence length="87" mass="10019">MNDVRVSSEMKNRAHQAFQTHQVEKSTDLFEVFKMPQGELDHMSLILFKTGHDIDPERLNGNLFFPVEIEGRKGYVLATEEAMAYGF</sequence>
<protein>
    <submittedName>
        <fullName evidence="1">Uncharacterized protein</fullName>
    </submittedName>
</protein>
<dbReference type="Proteomes" id="UP000230779">
    <property type="component" value="Unassembled WGS sequence"/>
</dbReference>